<sequence length="760" mass="82473">MSSIPRFWFSPGLRRYRMLVVAVVLALFLLGALCLTLYAESSPLWTSHSDSSAEADSAIDQQRRFGVVIDAGSSGSRVMIYAWDDPSSTQQQRGENRSVSGELPAIERAGEQWTYKTSPGISSFADQPRRVGSEHIRPLLDFAQQHIPRRQIQHTPVYLLATAGMRLLPKRQQTLLLDTACSFARSNYEFLLPDCQEGFHVVSGELEGLYGWVAVNYLMNGFSAKDDSHSLGFLDMGGASAQIAFEPAENAARLHKHDLAKVTLRSLDGTDFSHNVFVATFLGHGTNEARRRYVDILRAQAVANNRDDSHLPIADDPCLAVGLTLPTTDGQAALRGTGQFADCVAATEPLLNNTLCPIEPCLFAGVHAPEIDFGKQRFVGVSEYWYASHDYLGLGGMWDVEKFEAQASRFCQLPWSDAIQQQRHSDDGGGSDLVAVARLQMQCFKAAWLVNVLHKGFGVPRGGMSTTPGIAGKAAYSAPFQSVNQVGDVEVSWTLGALLLKVSRTIPSNHATLKAQTSPGIILPDNPGVDEGAVELKDDSLWSPLQFVGVRQLFVLWSLQPTTTRALIAVAAIGALLLIVAMMYWLFSAEILCRRRHYWKKQRKPIGSGAPSPIPMEPLSVGAIRRAQSPSQLPPSPSQLGLSESQYSAYDRAREHEASLITAVRRSPSMFVMDLFSRPLLSAGSGTTMADTNFTAASSSLPSSPVRGLAAAASGQLQSPSYLYRSQNSAIAAEMSPISRSSSVVNLTASSRRRGGGNAS</sequence>
<comment type="caution">
    <text evidence="1">The sequence shown here is derived from an EMBL/GenBank/DDBJ whole genome shotgun (WGS) entry which is preliminary data.</text>
</comment>
<gene>
    <name evidence="1" type="primary">YND1</name>
    <name evidence="1" type="ORF">IWW38_002311</name>
</gene>
<keyword evidence="1" id="KW-0378">Hydrolase</keyword>
<evidence type="ECO:0000313" key="1">
    <source>
        <dbReference type="EMBL" id="KAJ2895421.1"/>
    </source>
</evidence>
<organism evidence="1 2">
    <name type="scientific">Coemansia aciculifera</name>
    <dbReference type="NCBI Taxonomy" id="417176"/>
    <lineage>
        <taxon>Eukaryota</taxon>
        <taxon>Fungi</taxon>
        <taxon>Fungi incertae sedis</taxon>
        <taxon>Zoopagomycota</taxon>
        <taxon>Kickxellomycotina</taxon>
        <taxon>Kickxellomycetes</taxon>
        <taxon>Kickxellales</taxon>
        <taxon>Kickxellaceae</taxon>
        <taxon>Coemansia</taxon>
    </lineage>
</organism>
<dbReference type="EC" id="3.6.1.5" evidence="1"/>
<dbReference type="Proteomes" id="UP001139981">
    <property type="component" value="Unassembled WGS sequence"/>
</dbReference>
<dbReference type="EMBL" id="JANBVB010000293">
    <property type="protein sequence ID" value="KAJ2895421.1"/>
    <property type="molecule type" value="Genomic_DNA"/>
</dbReference>
<evidence type="ECO:0000313" key="2">
    <source>
        <dbReference type="Proteomes" id="UP001139981"/>
    </source>
</evidence>
<name>A0ACC1M3W6_9FUNG</name>
<protein>
    <submittedName>
        <fullName evidence="1">Golgi apyrase</fullName>
        <ecNumber evidence="1">3.6.1.5</ecNumber>
    </submittedName>
</protein>
<accession>A0ACC1M3W6</accession>
<proteinExistence type="predicted"/>
<reference evidence="1" key="1">
    <citation type="submission" date="2022-07" db="EMBL/GenBank/DDBJ databases">
        <title>Phylogenomic reconstructions and comparative analyses of Kickxellomycotina fungi.</title>
        <authorList>
            <person name="Reynolds N.K."/>
            <person name="Stajich J.E."/>
            <person name="Barry K."/>
            <person name="Grigoriev I.V."/>
            <person name="Crous P."/>
            <person name="Smith M.E."/>
        </authorList>
    </citation>
    <scope>NUCLEOTIDE SEQUENCE</scope>
    <source>
        <strain evidence="1">CBS 190363</strain>
    </source>
</reference>
<keyword evidence="2" id="KW-1185">Reference proteome</keyword>